<evidence type="ECO:0000256" key="1">
    <source>
        <dbReference type="SAM" id="MobiDB-lite"/>
    </source>
</evidence>
<dbReference type="RefSeq" id="WP_272744100.1">
    <property type="nucleotide sequence ID" value="NZ_JAQQKV010000001.1"/>
</dbReference>
<dbReference type="Proteomes" id="UP001218579">
    <property type="component" value="Unassembled WGS sequence"/>
</dbReference>
<reference evidence="2 3" key="1">
    <citation type="submission" date="2023-01" db="EMBL/GenBank/DDBJ databases">
        <title>Novel species of the genus Asticcacaulis isolated from rivers.</title>
        <authorList>
            <person name="Lu H."/>
        </authorList>
    </citation>
    <scope>NUCLEOTIDE SEQUENCE [LARGE SCALE GENOMIC DNA]</scope>
    <source>
        <strain evidence="2 3">LKC15W</strain>
    </source>
</reference>
<feature type="region of interest" description="Disordered" evidence="1">
    <location>
        <begin position="1"/>
        <end position="33"/>
    </location>
</feature>
<keyword evidence="3" id="KW-1185">Reference proteome</keyword>
<organism evidence="2 3">
    <name type="scientific">Asticcacaulis machinosus</name>
    <dbReference type="NCBI Taxonomy" id="2984211"/>
    <lineage>
        <taxon>Bacteria</taxon>
        <taxon>Pseudomonadati</taxon>
        <taxon>Pseudomonadota</taxon>
        <taxon>Alphaproteobacteria</taxon>
        <taxon>Caulobacterales</taxon>
        <taxon>Caulobacteraceae</taxon>
        <taxon>Asticcacaulis</taxon>
    </lineage>
</organism>
<name>A0ABT5HHQ7_9CAUL</name>
<accession>A0ABT5HHQ7</accession>
<evidence type="ECO:0000313" key="2">
    <source>
        <dbReference type="EMBL" id="MDC7675778.1"/>
    </source>
</evidence>
<evidence type="ECO:0000313" key="3">
    <source>
        <dbReference type="Proteomes" id="UP001218579"/>
    </source>
</evidence>
<gene>
    <name evidence="2" type="ORF">PQU98_06540</name>
</gene>
<sequence>MRRTRLNVVPPVSKPNGKDNGSNGHAANGHMNGHSNVIDAAFNGDGGPHNGTLATIALDMPSMNLPEVSVTASMAEAYLAKGESRNERVRKLQEEAKRLAREQILEFEVLLEATAKMALDIADGGDIYSVGSRELCRRLADELPRTLQTLQAITKRN</sequence>
<comment type="caution">
    <text evidence="2">The sequence shown here is derived from an EMBL/GenBank/DDBJ whole genome shotgun (WGS) entry which is preliminary data.</text>
</comment>
<proteinExistence type="predicted"/>
<protein>
    <submittedName>
        <fullName evidence="2">Uncharacterized protein</fullName>
    </submittedName>
</protein>
<dbReference type="EMBL" id="JAQQKV010000001">
    <property type="protein sequence ID" value="MDC7675778.1"/>
    <property type="molecule type" value="Genomic_DNA"/>
</dbReference>